<sequence>MPTPDFISRLRSKIGHDLLWLAGATAVVFDGDRVLLVKRSDNGEWTPVTGIVDPGELPSDTAVREVLEETGVSCAVESLAWVNVTGLRVYTNGDHARYLDHTFRCRYLGGQARVADDESSEVGWFPIDALPLMDAVHLERIMTARDHRGPTRLRPPISSDERR</sequence>
<dbReference type="EMBL" id="CADCUI010000087">
    <property type="protein sequence ID" value="CAA9367452.1"/>
    <property type="molecule type" value="Genomic_DNA"/>
</dbReference>
<feature type="domain" description="Nudix hydrolase" evidence="3">
    <location>
        <begin position="19"/>
        <end position="148"/>
    </location>
</feature>
<name>A0A6J4MS80_9ACTN</name>
<evidence type="ECO:0000259" key="3">
    <source>
        <dbReference type="PROSITE" id="PS51462"/>
    </source>
</evidence>
<dbReference type="GO" id="GO:0016787">
    <property type="term" value="F:hydrolase activity"/>
    <property type="evidence" value="ECO:0007669"/>
    <property type="project" value="UniProtKB-KW"/>
</dbReference>
<dbReference type="PANTHER" id="PTHR43046">
    <property type="entry name" value="GDP-MANNOSE MANNOSYL HYDROLASE"/>
    <property type="match status" value="1"/>
</dbReference>
<keyword evidence="2" id="KW-0378">Hydrolase</keyword>
<dbReference type="Pfam" id="PF00293">
    <property type="entry name" value="NUDIX"/>
    <property type="match status" value="1"/>
</dbReference>
<gene>
    <name evidence="4" type="ORF">AVDCRST_MAG34-3119</name>
</gene>
<protein>
    <recommendedName>
        <fullName evidence="3">Nudix hydrolase domain-containing protein</fullName>
    </recommendedName>
</protein>
<evidence type="ECO:0000256" key="1">
    <source>
        <dbReference type="ARBA" id="ARBA00001946"/>
    </source>
</evidence>
<dbReference type="InterPro" id="IPR015797">
    <property type="entry name" value="NUDIX_hydrolase-like_dom_sf"/>
</dbReference>
<comment type="cofactor">
    <cofactor evidence="1">
        <name>Mg(2+)</name>
        <dbReference type="ChEBI" id="CHEBI:18420"/>
    </cofactor>
</comment>
<dbReference type="AlphaFoldDB" id="A0A6J4MS80"/>
<dbReference type="PANTHER" id="PTHR43046:SF16">
    <property type="entry name" value="ADP-RIBOSE PYROPHOSPHATASE YJHB-RELATED"/>
    <property type="match status" value="1"/>
</dbReference>
<organism evidence="4">
    <name type="scientific">uncultured Nocardioidaceae bacterium</name>
    <dbReference type="NCBI Taxonomy" id="253824"/>
    <lineage>
        <taxon>Bacteria</taxon>
        <taxon>Bacillati</taxon>
        <taxon>Actinomycetota</taxon>
        <taxon>Actinomycetes</taxon>
        <taxon>Propionibacteriales</taxon>
        <taxon>Nocardioidaceae</taxon>
        <taxon>environmental samples</taxon>
    </lineage>
</organism>
<dbReference type="InterPro" id="IPR020084">
    <property type="entry name" value="NUDIX_hydrolase_CS"/>
</dbReference>
<dbReference type="PROSITE" id="PS51462">
    <property type="entry name" value="NUDIX"/>
    <property type="match status" value="1"/>
</dbReference>
<evidence type="ECO:0000256" key="2">
    <source>
        <dbReference type="ARBA" id="ARBA00022801"/>
    </source>
</evidence>
<dbReference type="SUPFAM" id="SSF55811">
    <property type="entry name" value="Nudix"/>
    <property type="match status" value="1"/>
</dbReference>
<dbReference type="InterPro" id="IPR000086">
    <property type="entry name" value="NUDIX_hydrolase_dom"/>
</dbReference>
<evidence type="ECO:0000313" key="4">
    <source>
        <dbReference type="EMBL" id="CAA9367452.1"/>
    </source>
</evidence>
<reference evidence="4" key="1">
    <citation type="submission" date="2020-02" db="EMBL/GenBank/DDBJ databases">
        <authorList>
            <person name="Meier V. D."/>
        </authorList>
    </citation>
    <scope>NUCLEOTIDE SEQUENCE</scope>
    <source>
        <strain evidence="4">AVDCRST_MAG34</strain>
    </source>
</reference>
<dbReference type="Gene3D" id="3.90.79.10">
    <property type="entry name" value="Nucleoside Triphosphate Pyrophosphohydrolase"/>
    <property type="match status" value="1"/>
</dbReference>
<dbReference type="PROSITE" id="PS00893">
    <property type="entry name" value="NUDIX_BOX"/>
    <property type="match status" value="1"/>
</dbReference>
<accession>A0A6J4MS80</accession>
<dbReference type="CDD" id="cd18879">
    <property type="entry name" value="NUDIX_Hydrolase"/>
    <property type="match status" value="1"/>
</dbReference>
<proteinExistence type="predicted"/>